<evidence type="ECO:0000259" key="1">
    <source>
        <dbReference type="PROSITE" id="PS50181"/>
    </source>
</evidence>
<dbReference type="Gene3D" id="1.20.1280.50">
    <property type="match status" value="1"/>
</dbReference>
<dbReference type="InterPro" id="IPR036047">
    <property type="entry name" value="F-box-like_dom_sf"/>
</dbReference>
<reference evidence="3" key="2">
    <citation type="submission" date="2025-08" db="UniProtKB">
        <authorList>
            <consortium name="RefSeq"/>
        </authorList>
    </citation>
    <scope>IDENTIFICATION</scope>
    <source>
        <tissue evidence="3">Leaf</tissue>
    </source>
</reference>
<dbReference type="SUPFAM" id="SSF81383">
    <property type="entry name" value="F-box domain"/>
    <property type="match status" value="1"/>
</dbReference>
<dbReference type="PANTHER" id="PTHR31672">
    <property type="entry name" value="BNACNNG10540D PROTEIN"/>
    <property type="match status" value="1"/>
</dbReference>
<dbReference type="InterPro" id="IPR011043">
    <property type="entry name" value="Gal_Oxase/kelch_b-propeller"/>
</dbReference>
<dbReference type="CDD" id="cd22157">
    <property type="entry name" value="F-box_AtFBW1-like"/>
    <property type="match status" value="1"/>
</dbReference>
<evidence type="ECO:0000313" key="2">
    <source>
        <dbReference type="Proteomes" id="UP000694864"/>
    </source>
</evidence>
<dbReference type="Pfam" id="PF00646">
    <property type="entry name" value="F-box"/>
    <property type="match status" value="1"/>
</dbReference>
<accession>A0ABM0X4D8</accession>
<dbReference type="SUPFAM" id="SSF50965">
    <property type="entry name" value="Galactose oxidase, central domain"/>
    <property type="match status" value="1"/>
</dbReference>
<reference evidence="2" key="1">
    <citation type="journal article" date="2014" name="Nat. Commun.">
        <title>The emerging biofuel crop Camelina sativa retains a highly undifferentiated hexaploid genome structure.</title>
        <authorList>
            <person name="Kagale S."/>
            <person name="Koh C."/>
            <person name="Nixon J."/>
            <person name="Bollina V."/>
            <person name="Clarke W.E."/>
            <person name="Tuteja R."/>
            <person name="Spillane C."/>
            <person name="Robinson S.J."/>
            <person name="Links M.G."/>
            <person name="Clarke C."/>
            <person name="Higgins E.E."/>
            <person name="Huebert T."/>
            <person name="Sharpe A.G."/>
            <person name="Parkin I.A."/>
        </authorList>
    </citation>
    <scope>NUCLEOTIDE SEQUENCE [LARGE SCALE GENOMIC DNA]</scope>
    <source>
        <strain evidence="2">cv. DH55</strain>
    </source>
</reference>
<keyword evidence="2" id="KW-1185">Reference proteome</keyword>
<dbReference type="GeneID" id="104759196"/>
<name>A0ABM0X4D8_CAMSA</name>
<dbReference type="InterPro" id="IPR001810">
    <property type="entry name" value="F-box_dom"/>
</dbReference>
<gene>
    <name evidence="3" type="primary">LOC104759196</name>
</gene>
<proteinExistence type="predicted"/>
<organism evidence="2 3">
    <name type="scientific">Camelina sativa</name>
    <name type="common">False flax</name>
    <name type="synonym">Myagrum sativum</name>
    <dbReference type="NCBI Taxonomy" id="90675"/>
    <lineage>
        <taxon>Eukaryota</taxon>
        <taxon>Viridiplantae</taxon>
        <taxon>Streptophyta</taxon>
        <taxon>Embryophyta</taxon>
        <taxon>Tracheophyta</taxon>
        <taxon>Spermatophyta</taxon>
        <taxon>Magnoliopsida</taxon>
        <taxon>eudicotyledons</taxon>
        <taxon>Gunneridae</taxon>
        <taxon>Pentapetalae</taxon>
        <taxon>rosids</taxon>
        <taxon>malvids</taxon>
        <taxon>Brassicales</taxon>
        <taxon>Brassicaceae</taxon>
        <taxon>Camelineae</taxon>
        <taxon>Camelina</taxon>
    </lineage>
</organism>
<dbReference type="PROSITE" id="PS50181">
    <property type="entry name" value="FBOX"/>
    <property type="match status" value="1"/>
</dbReference>
<dbReference type="InterPro" id="IPR017451">
    <property type="entry name" value="F-box-assoc_interact_dom"/>
</dbReference>
<dbReference type="InterPro" id="IPR050796">
    <property type="entry name" value="SCF_F-box_component"/>
</dbReference>
<dbReference type="InterPro" id="IPR006527">
    <property type="entry name" value="F-box-assoc_dom_typ1"/>
</dbReference>
<feature type="domain" description="F-box" evidence="1">
    <location>
        <begin position="6"/>
        <end position="52"/>
    </location>
</feature>
<dbReference type="SMART" id="SM00256">
    <property type="entry name" value="FBOX"/>
    <property type="match status" value="1"/>
</dbReference>
<protein>
    <submittedName>
        <fullName evidence="3">F-box protein At1g12855</fullName>
    </submittedName>
</protein>
<dbReference type="PANTHER" id="PTHR31672:SF13">
    <property type="entry name" value="F-BOX PROTEIN CPR30-LIKE"/>
    <property type="match status" value="1"/>
</dbReference>
<evidence type="ECO:0000313" key="3">
    <source>
        <dbReference type="RefSeq" id="XP_010480456.1"/>
    </source>
</evidence>
<dbReference type="Pfam" id="PF07734">
    <property type="entry name" value="FBA_1"/>
    <property type="match status" value="1"/>
</dbReference>
<dbReference type="NCBIfam" id="TIGR01640">
    <property type="entry name" value="F_box_assoc_1"/>
    <property type="match status" value="1"/>
</dbReference>
<dbReference type="Proteomes" id="UP000694864">
    <property type="component" value="Chromosome 17"/>
</dbReference>
<sequence>MEAIASSTTTSLMNDVIEEILLKLPVKSILRLKSLSKQWRSTIQSRSFAERHLKVAQRSHMEHSKVIAMSNHLSKDERRSICFRTIISLESTPLLSFTLPKSRPIYSHFYVSKSCDGLFCIYSSKSEFIHVVNPATRWFRQLPPARIQILMHKLIPNLDVYAQLPPALFSFMTVVPALAIVKDIDYKLVWLYNSDEYNSDTSSPNEGLTKCEVFDFRVNSWRYLTCIPSYLISNQQGPEYVNGSNYWFTEPYNGEIKVIALDIHTETFRLLPKIHPVIATSSPKEIYMCTLDKRLCIMTKVRNTKLNEIWRLKASEDMWEKVYTIDLFSSSSSSESLFQKYIDWNPVVICDNKKILFSCLHAQNLIEYDPQTKSVCSFFNHPDQCKILRHVPYIQSLISNI</sequence>
<dbReference type="RefSeq" id="XP_010480456.1">
    <property type="nucleotide sequence ID" value="XM_010482154.1"/>
</dbReference>